<dbReference type="PROSITE" id="PS51257">
    <property type="entry name" value="PROKAR_LIPOPROTEIN"/>
    <property type="match status" value="1"/>
</dbReference>
<keyword evidence="3" id="KW-1185">Reference proteome</keyword>
<comment type="caution">
    <text evidence="2">The sequence shown here is derived from an EMBL/GenBank/DDBJ whole genome shotgun (WGS) entry which is preliminary data.</text>
</comment>
<dbReference type="Proteomes" id="UP000549052">
    <property type="component" value="Unassembled WGS sequence"/>
</dbReference>
<dbReference type="EMBL" id="JACGXN010000003">
    <property type="protein sequence ID" value="MBA8879237.1"/>
    <property type="molecule type" value="Genomic_DNA"/>
</dbReference>
<feature type="transmembrane region" description="Helical" evidence="1">
    <location>
        <begin position="45"/>
        <end position="68"/>
    </location>
</feature>
<keyword evidence="1" id="KW-0472">Membrane</keyword>
<organism evidence="2 3">
    <name type="scientific">Phyllobacterium myrsinacearum</name>
    <dbReference type="NCBI Taxonomy" id="28101"/>
    <lineage>
        <taxon>Bacteria</taxon>
        <taxon>Pseudomonadati</taxon>
        <taxon>Pseudomonadota</taxon>
        <taxon>Alphaproteobacteria</taxon>
        <taxon>Hyphomicrobiales</taxon>
        <taxon>Phyllobacteriaceae</taxon>
        <taxon>Phyllobacterium</taxon>
    </lineage>
</organism>
<evidence type="ECO:0000313" key="3">
    <source>
        <dbReference type="Proteomes" id="UP000549052"/>
    </source>
</evidence>
<reference evidence="2 3" key="1">
    <citation type="submission" date="2020-07" db="EMBL/GenBank/DDBJ databases">
        <title>Genomic Encyclopedia of Type Strains, Phase IV (KMG-V): Genome sequencing to study the core and pangenomes of soil and plant-associated prokaryotes.</title>
        <authorList>
            <person name="Whitman W."/>
        </authorList>
    </citation>
    <scope>NUCLEOTIDE SEQUENCE [LARGE SCALE GENOMIC DNA]</scope>
    <source>
        <strain evidence="2 3">AN3</strain>
    </source>
</reference>
<accession>A0A839ES22</accession>
<gene>
    <name evidence="2" type="ORF">FHW16_002955</name>
</gene>
<evidence type="ECO:0000256" key="1">
    <source>
        <dbReference type="SAM" id="Phobius"/>
    </source>
</evidence>
<name>A0A839ES22_9HYPH</name>
<proteinExistence type="predicted"/>
<sequence>MSDIRINLDGICAILFGLPALAFACVAIALLFVFPSHRFLKITAIVLAIPALLPGVVFISDALSLVHYAKDDTLNWICLVAYFALLGLLPCLLFFQLRRRPPCTNMQVMKMIR</sequence>
<protein>
    <submittedName>
        <fullName evidence="2">Uncharacterized protein</fullName>
    </submittedName>
</protein>
<keyword evidence="1" id="KW-0812">Transmembrane</keyword>
<dbReference type="AlphaFoldDB" id="A0A839ES22"/>
<feature type="transmembrane region" description="Helical" evidence="1">
    <location>
        <begin position="6"/>
        <end position="33"/>
    </location>
</feature>
<keyword evidence="1" id="KW-1133">Transmembrane helix</keyword>
<feature type="transmembrane region" description="Helical" evidence="1">
    <location>
        <begin position="74"/>
        <end position="95"/>
    </location>
</feature>
<evidence type="ECO:0000313" key="2">
    <source>
        <dbReference type="EMBL" id="MBA8879237.1"/>
    </source>
</evidence>